<keyword evidence="1" id="KW-0812">Transmembrane</keyword>
<sequence>MDDANRLPGEQPRNLWLRALQMLLMCVAFQIAVWVLVVVAVLQLVLAVATDGTNERLRSLGASIGRYLGQIADFVTFGSEAVPFPFSDWPAAPPR</sequence>
<protein>
    <submittedName>
        <fullName evidence="2">DUF4389 domain-containing protein</fullName>
    </submittedName>
</protein>
<proteinExistence type="predicted"/>
<organism evidence="2 3">
    <name type="scientific">Ramlibacter lithotrophicus</name>
    <dbReference type="NCBI Taxonomy" id="2606681"/>
    <lineage>
        <taxon>Bacteria</taxon>
        <taxon>Pseudomonadati</taxon>
        <taxon>Pseudomonadota</taxon>
        <taxon>Betaproteobacteria</taxon>
        <taxon>Burkholderiales</taxon>
        <taxon>Comamonadaceae</taxon>
        <taxon>Ramlibacter</taxon>
    </lineage>
</organism>
<keyword evidence="1" id="KW-0472">Membrane</keyword>
<dbReference type="Proteomes" id="UP000521868">
    <property type="component" value="Unassembled WGS sequence"/>
</dbReference>
<keyword evidence="1" id="KW-1133">Transmembrane helix</keyword>
<feature type="transmembrane region" description="Helical" evidence="1">
    <location>
        <begin position="20"/>
        <end position="49"/>
    </location>
</feature>
<name>A0A7X6I4C2_9BURK</name>
<dbReference type="Pfam" id="PF14333">
    <property type="entry name" value="DUF4389"/>
    <property type="match status" value="1"/>
</dbReference>
<gene>
    <name evidence="2" type="ORF">RAMLITH_00270</name>
</gene>
<reference evidence="2 3" key="1">
    <citation type="journal article" date="2020" name="Nature">
        <title>Bacterial chemolithoautotrophy via manganese oxidation.</title>
        <authorList>
            <person name="Yu H."/>
            <person name="Leadbetter J.R."/>
        </authorList>
    </citation>
    <scope>NUCLEOTIDE SEQUENCE [LARGE SCALE GENOMIC DNA]</scope>
    <source>
        <strain evidence="2 3">RBP-1</strain>
    </source>
</reference>
<dbReference type="AlphaFoldDB" id="A0A7X6I4C2"/>
<dbReference type="RefSeq" id="WP_168105352.1">
    <property type="nucleotide sequence ID" value="NZ_VTOX01000001.1"/>
</dbReference>
<evidence type="ECO:0000256" key="1">
    <source>
        <dbReference type="SAM" id="Phobius"/>
    </source>
</evidence>
<accession>A0A7X6I4C2</accession>
<comment type="caution">
    <text evidence="2">The sequence shown here is derived from an EMBL/GenBank/DDBJ whole genome shotgun (WGS) entry which is preliminary data.</text>
</comment>
<dbReference type="InterPro" id="IPR025498">
    <property type="entry name" value="DUF4389"/>
</dbReference>
<dbReference type="EMBL" id="VTOX01000001">
    <property type="protein sequence ID" value="NKE64241.1"/>
    <property type="molecule type" value="Genomic_DNA"/>
</dbReference>
<evidence type="ECO:0000313" key="2">
    <source>
        <dbReference type="EMBL" id="NKE64241.1"/>
    </source>
</evidence>
<evidence type="ECO:0000313" key="3">
    <source>
        <dbReference type="Proteomes" id="UP000521868"/>
    </source>
</evidence>
<keyword evidence="3" id="KW-1185">Reference proteome</keyword>